<feature type="coiled-coil region" evidence="1">
    <location>
        <begin position="102"/>
        <end position="129"/>
    </location>
</feature>
<dbReference type="InterPro" id="IPR022786">
    <property type="entry name" value="Geminin/Multicilin"/>
</dbReference>
<protein>
    <submittedName>
        <fullName evidence="5">Uncharacterized protein LOC114339391</fullName>
    </submittedName>
</protein>
<evidence type="ECO:0000256" key="2">
    <source>
        <dbReference type="SAM" id="MobiDB-lite"/>
    </source>
</evidence>
<dbReference type="RefSeq" id="XP_028145842.1">
    <property type="nucleotide sequence ID" value="XM_028290041.1"/>
</dbReference>
<feature type="region of interest" description="Disordered" evidence="2">
    <location>
        <begin position="19"/>
        <end position="85"/>
    </location>
</feature>
<sequence length="155" mass="17800">MKPQKKVIVTIASQNQENIRESRRTFKDLQRDACDKENLIGRPSQKDSTSDSGKLEPVKKKRQMSDKSVQVGEAPITAEDLTSEEASADYWKKLAETREKSLDDSLHEIEKLKDNISTLKEENRICKEMLEESKHLVEVLQEMLSEQDDPNVPDE</sequence>
<dbReference type="Proteomes" id="UP001652700">
    <property type="component" value="Unplaced"/>
</dbReference>
<gene>
    <name evidence="5" type="primary">LOC114339391</name>
</gene>
<dbReference type="OrthoDB" id="10043826at2759"/>
<reference evidence="3" key="2">
    <citation type="submission" date="2025-05" db="UniProtKB">
        <authorList>
            <consortium name="EnsemblMetazoa"/>
        </authorList>
    </citation>
    <scope>IDENTIFICATION</scope>
</reference>
<dbReference type="EnsemblMetazoa" id="XM_050643277.1">
    <property type="protein sequence ID" value="XP_050499234.1"/>
    <property type="gene ID" value="LOC126879926"/>
</dbReference>
<keyword evidence="4" id="KW-1185">Reference proteome</keyword>
<evidence type="ECO:0000313" key="5">
    <source>
        <dbReference type="RefSeq" id="XP_028145842.1"/>
    </source>
</evidence>
<organism evidence="5">
    <name type="scientific">Diabrotica virgifera virgifera</name>
    <name type="common">western corn rootworm</name>
    <dbReference type="NCBI Taxonomy" id="50390"/>
    <lineage>
        <taxon>Eukaryota</taxon>
        <taxon>Metazoa</taxon>
        <taxon>Ecdysozoa</taxon>
        <taxon>Arthropoda</taxon>
        <taxon>Hexapoda</taxon>
        <taxon>Insecta</taxon>
        <taxon>Pterygota</taxon>
        <taxon>Neoptera</taxon>
        <taxon>Endopterygota</taxon>
        <taxon>Coleoptera</taxon>
        <taxon>Polyphaga</taxon>
        <taxon>Cucujiformia</taxon>
        <taxon>Chrysomeloidea</taxon>
        <taxon>Chrysomelidae</taxon>
        <taxon>Galerucinae</taxon>
        <taxon>Diabroticina</taxon>
        <taxon>Diabroticites</taxon>
        <taxon>Diabrotica</taxon>
    </lineage>
</organism>
<accession>A0A6P7GIS0</accession>
<evidence type="ECO:0000256" key="1">
    <source>
        <dbReference type="SAM" id="Coils"/>
    </source>
</evidence>
<dbReference type="GO" id="GO:0006275">
    <property type="term" value="P:regulation of DNA replication"/>
    <property type="evidence" value="ECO:0007669"/>
    <property type="project" value="InterPro"/>
</dbReference>
<reference evidence="5" key="1">
    <citation type="submission" date="2025-04" db="UniProtKB">
        <authorList>
            <consortium name="RefSeq"/>
        </authorList>
    </citation>
    <scope>IDENTIFICATION</scope>
    <source>
        <tissue evidence="5">Whole insect</tissue>
    </source>
</reference>
<name>A0A6P7GIS0_DIAVI</name>
<dbReference type="FunCoup" id="A0A6P7GIS0">
    <property type="interactions" value="709"/>
</dbReference>
<evidence type="ECO:0000313" key="4">
    <source>
        <dbReference type="Proteomes" id="UP001652700"/>
    </source>
</evidence>
<feature type="compositionally biased region" description="Basic and acidic residues" evidence="2">
    <location>
        <begin position="19"/>
        <end position="58"/>
    </location>
</feature>
<dbReference type="Gene3D" id="1.20.5.1180">
    <property type="entry name" value="Geminin coiled-coil domain"/>
    <property type="match status" value="1"/>
</dbReference>
<dbReference type="InParanoid" id="A0A6P7GIS0"/>
<dbReference type="Pfam" id="PF07412">
    <property type="entry name" value="Geminin"/>
    <property type="match status" value="1"/>
</dbReference>
<proteinExistence type="predicted"/>
<dbReference type="SUPFAM" id="SSF111469">
    <property type="entry name" value="Geminin coiled-coil domain"/>
    <property type="match status" value="1"/>
</dbReference>
<evidence type="ECO:0000313" key="3">
    <source>
        <dbReference type="EnsemblMetazoa" id="XP_050499234.1"/>
    </source>
</evidence>
<dbReference type="AlphaFoldDB" id="A0A6P7GIS0"/>
<keyword evidence="1" id="KW-0175">Coiled coil</keyword>